<dbReference type="RefSeq" id="WP_266011131.1">
    <property type="nucleotide sequence ID" value="NZ_JAPFQP010000001.1"/>
</dbReference>
<gene>
    <name evidence="2" type="ORF">OO016_04300</name>
</gene>
<name>A0AAE3MJW8_9FLAO</name>
<dbReference type="SUPFAM" id="SSF51735">
    <property type="entry name" value="NAD(P)-binding Rossmann-fold domains"/>
    <property type="match status" value="1"/>
</dbReference>
<sequence length="269" mass="29312">MNKTIGIMGCGWLGLPLAKHLAERGYTVRGTTTSEAKLTLLVKSGVAPFMISISEQGIEGNITSFLSGLDVIIINIPPALRGGNTSDYVLKLKRLHEHIASAGVARVIFVSSTSVYGAVSGKVTENTIPEPGSASGRQLLRAEDLFRTDQNLKTAIVRFGGLIGPDRHPARSLAGRKDLKNGHHPVNLIHLDDCIALLTTILERDWWDAIFNGVSPEHPSKQKYYRGQAEKMGLEPPEFMQEAGANEGKNVDSINLPKRGFTFSKSIWE</sequence>
<dbReference type="Pfam" id="PF13460">
    <property type="entry name" value="NAD_binding_10"/>
    <property type="match status" value="1"/>
</dbReference>
<dbReference type="Gene3D" id="3.40.50.720">
    <property type="entry name" value="NAD(P)-binding Rossmann-like Domain"/>
    <property type="match status" value="1"/>
</dbReference>
<dbReference type="InterPro" id="IPR016040">
    <property type="entry name" value="NAD(P)-bd_dom"/>
</dbReference>
<dbReference type="InterPro" id="IPR051783">
    <property type="entry name" value="NAD(P)-dependent_oxidoreduct"/>
</dbReference>
<dbReference type="Proteomes" id="UP001207116">
    <property type="component" value="Unassembled WGS sequence"/>
</dbReference>
<protein>
    <submittedName>
        <fullName evidence="2">SDR family oxidoreductase</fullName>
    </submittedName>
</protein>
<proteinExistence type="predicted"/>
<keyword evidence="3" id="KW-1185">Reference proteome</keyword>
<evidence type="ECO:0000259" key="1">
    <source>
        <dbReference type="Pfam" id="PF13460"/>
    </source>
</evidence>
<organism evidence="2 3">
    <name type="scientific">Lentiprolixibacter aurantiacus</name>
    <dbReference type="NCBI Taxonomy" id="2993939"/>
    <lineage>
        <taxon>Bacteria</taxon>
        <taxon>Pseudomonadati</taxon>
        <taxon>Bacteroidota</taxon>
        <taxon>Flavobacteriia</taxon>
        <taxon>Flavobacteriales</taxon>
        <taxon>Flavobacteriaceae</taxon>
        <taxon>Lentiprolixibacter</taxon>
    </lineage>
</organism>
<evidence type="ECO:0000313" key="2">
    <source>
        <dbReference type="EMBL" id="MCX2718818.1"/>
    </source>
</evidence>
<comment type="caution">
    <text evidence="2">The sequence shown here is derived from an EMBL/GenBank/DDBJ whole genome shotgun (WGS) entry which is preliminary data.</text>
</comment>
<feature type="domain" description="NAD(P)-binding" evidence="1">
    <location>
        <begin position="11"/>
        <end position="180"/>
    </location>
</feature>
<dbReference type="CDD" id="cd05266">
    <property type="entry name" value="SDR_a4"/>
    <property type="match status" value="1"/>
</dbReference>
<dbReference type="GO" id="GO:0005737">
    <property type="term" value="C:cytoplasm"/>
    <property type="evidence" value="ECO:0007669"/>
    <property type="project" value="TreeGrafter"/>
</dbReference>
<dbReference type="AlphaFoldDB" id="A0AAE3MJW8"/>
<accession>A0AAE3MJW8</accession>
<dbReference type="PANTHER" id="PTHR48079">
    <property type="entry name" value="PROTEIN YEEZ"/>
    <property type="match status" value="1"/>
</dbReference>
<evidence type="ECO:0000313" key="3">
    <source>
        <dbReference type="Proteomes" id="UP001207116"/>
    </source>
</evidence>
<reference evidence="2" key="1">
    <citation type="submission" date="2022-11" db="EMBL/GenBank/DDBJ databases">
        <title>The characterization of three novel Bacteroidetes species and genomic analysis of their roles in tidal elemental geochemical cycles.</title>
        <authorList>
            <person name="Ma K.-J."/>
        </authorList>
    </citation>
    <scope>NUCLEOTIDE SEQUENCE</scope>
    <source>
        <strain evidence="2">M415</strain>
    </source>
</reference>
<dbReference type="EMBL" id="JAPFQP010000001">
    <property type="protein sequence ID" value="MCX2718818.1"/>
    <property type="molecule type" value="Genomic_DNA"/>
</dbReference>
<dbReference type="InterPro" id="IPR036291">
    <property type="entry name" value="NAD(P)-bd_dom_sf"/>
</dbReference>
<dbReference type="PANTHER" id="PTHR48079:SF6">
    <property type="entry name" value="NAD(P)-BINDING DOMAIN-CONTAINING PROTEIN-RELATED"/>
    <property type="match status" value="1"/>
</dbReference>
<dbReference type="GO" id="GO:0004029">
    <property type="term" value="F:aldehyde dehydrogenase (NAD+) activity"/>
    <property type="evidence" value="ECO:0007669"/>
    <property type="project" value="TreeGrafter"/>
</dbReference>